<dbReference type="Pfam" id="PF01494">
    <property type="entry name" value="FAD_binding_3"/>
    <property type="match status" value="2"/>
</dbReference>
<dbReference type="Gene3D" id="3.50.50.60">
    <property type="entry name" value="FAD/NAD(P)-binding domain"/>
    <property type="match status" value="1"/>
</dbReference>
<dbReference type="PANTHER" id="PTHR13789:SF268">
    <property type="entry name" value="5-METHYLPHENAZINE-1-CARBOXYLATE 1-MONOOXYGENASE"/>
    <property type="match status" value="1"/>
</dbReference>
<dbReference type="NCBIfam" id="NF005720">
    <property type="entry name" value="PRK07538.1"/>
    <property type="match status" value="1"/>
</dbReference>
<dbReference type="InterPro" id="IPR029058">
    <property type="entry name" value="AB_hydrolase_fold"/>
</dbReference>
<gene>
    <name evidence="4" type="ORF">NP075_01760</name>
</gene>
<dbReference type="RefSeq" id="WP_256791416.1">
    <property type="nucleotide sequence ID" value="NZ_CP101989.1"/>
</dbReference>
<feature type="domain" description="FAD-binding" evidence="3">
    <location>
        <begin position="291"/>
        <end position="331"/>
    </location>
</feature>
<dbReference type="GO" id="GO:0004497">
    <property type="term" value="F:monooxygenase activity"/>
    <property type="evidence" value="ECO:0007669"/>
    <property type="project" value="UniProtKB-KW"/>
</dbReference>
<dbReference type="SUPFAM" id="SSF51905">
    <property type="entry name" value="FAD/NAD(P)-binding domain"/>
    <property type="match status" value="1"/>
</dbReference>
<dbReference type="SUPFAM" id="SSF53474">
    <property type="entry name" value="alpha/beta-Hydrolases"/>
    <property type="match status" value="1"/>
</dbReference>
<reference evidence="4 5" key="1">
    <citation type="submission" date="2022-07" db="EMBL/GenBank/DDBJ databases">
        <title>Novel species in genus cellulomonas.</title>
        <authorList>
            <person name="Ye L."/>
        </authorList>
    </citation>
    <scope>NUCLEOTIDE SEQUENCE [LARGE SCALE GENOMIC DNA]</scope>
    <source>
        <strain evidence="5">zg-Y908</strain>
    </source>
</reference>
<keyword evidence="1" id="KW-0560">Oxidoreductase</keyword>
<organism evidence="4 5">
    <name type="scientific">Cellulomonas wangsupingiae</name>
    <dbReference type="NCBI Taxonomy" id="2968085"/>
    <lineage>
        <taxon>Bacteria</taxon>
        <taxon>Bacillati</taxon>
        <taxon>Actinomycetota</taxon>
        <taxon>Actinomycetes</taxon>
        <taxon>Micrococcales</taxon>
        <taxon>Cellulomonadaceae</taxon>
        <taxon>Cellulomonas</taxon>
    </lineage>
</organism>
<name>A0ABY5K4W9_9CELL</name>
<dbReference type="InterPro" id="IPR002938">
    <property type="entry name" value="FAD-bd"/>
</dbReference>
<sequence>MLIAGGGIGGLAVALTLHQIGVPFTVLEGARELAPLGVGINLQPNAVRELDDLGIGPDALDRVGVATREWALVGRNGHEIYSEPRGLLAGYRWPQYAVHRGQLQLLLARTLRERAGAGAIRLGHRVTGYETHADGSVTATGRHADGTTWTERGTLLIGADGIHSAVRAQMHPDQPPIHWGGTLMWRGTTQARPIRTGSSFVGVGSARHRVVVYPISAPDPGTGLATINWIAELTVDATCGRDSGWFREVAVEEFAHHFADWTYDWLDVPDLLRRAEVAYENPMIDRDPVPTWQDGPVLLVGDAAHAMYPTGSNGAGQAIVDARVLGAAILEHGPTPDALAAVDARLCGPVSQLVLRNRGAGPFGLLDLVDERCGGEFDDIDDVVPAGERAAFMAGYKAAAGFAIEQLNAAGPTIPPGARHASRSTAGRREDGSMRARDVVFVHGAGRHGAAAWPQQAAAAEPGWLFLTREGVADDAARDARRLLGWLRARGGGHVVAHSYGANAAVLAAQLEPALVRSLALLEPACFDLARGRPAVEEHIAAMTPVFEAADDPSVSARDFSLRFAAGMGTEPPDVPDEQLRASVDRLRALRPPWGIGLRTQQGLPARTLVVTGGSSRMYEETAEALVALGAQHVALDGAGHRVQDDPRAPEVLTQHWAG</sequence>
<protein>
    <submittedName>
        <fullName evidence="4">FAD-dependent monooxygenase</fullName>
    </submittedName>
</protein>
<evidence type="ECO:0000256" key="1">
    <source>
        <dbReference type="ARBA" id="ARBA00023002"/>
    </source>
</evidence>
<keyword evidence="2 4" id="KW-0503">Monooxygenase</keyword>
<dbReference type="SUPFAM" id="SSF54373">
    <property type="entry name" value="FAD-linked reductases, C-terminal domain"/>
    <property type="match status" value="1"/>
</dbReference>
<dbReference type="Gene3D" id="3.30.9.30">
    <property type="match status" value="1"/>
</dbReference>
<dbReference type="Proteomes" id="UP001317322">
    <property type="component" value="Chromosome"/>
</dbReference>
<accession>A0ABY5K4W9</accession>
<evidence type="ECO:0000313" key="4">
    <source>
        <dbReference type="EMBL" id="UUI65494.1"/>
    </source>
</evidence>
<evidence type="ECO:0000313" key="5">
    <source>
        <dbReference type="Proteomes" id="UP001317322"/>
    </source>
</evidence>
<dbReference type="PANTHER" id="PTHR13789">
    <property type="entry name" value="MONOOXYGENASE"/>
    <property type="match status" value="1"/>
</dbReference>
<feature type="domain" description="FAD-binding" evidence="3">
    <location>
        <begin position="2"/>
        <end position="171"/>
    </location>
</feature>
<dbReference type="InterPro" id="IPR050493">
    <property type="entry name" value="FAD-dep_Monooxygenase_BioMet"/>
</dbReference>
<keyword evidence="5" id="KW-1185">Reference proteome</keyword>
<dbReference type="EMBL" id="CP101989">
    <property type="protein sequence ID" value="UUI65494.1"/>
    <property type="molecule type" value="Genomic_DNA"/>
</dbReference>
<dbReference type="Gene3D" id="3.40.50.1820">
    <property type="entry name" value="alpha/beta hydrolase"/>
    <property type="match status" value="1"/>
</dbReference>
<dbReference type="PRINTS" id="PR00420">
    <property type="entry name" value="RNGMNOXGNASE"/>
</dbReference>
<evidence type="ECO:0000256" key="2">
    <source>
        <dbReference type="ARBA" id="ARBA00023033"/>
    </source>
</evidence>
<proteinExistence type="predicted"/>
<evidence type="ECO:0000259" key="3">
    <source>
        <dbReference type="Pfam" id="PF01494"/>
    </source>
</evidence>
<dbReference type="InterPro" id="IPR036188">
    <property type="entry name" value="FAD/NAD-bd_sf"/>
</dbReference>